<name>A0A9D2G544_9FIRM</name>
<dbReference type="PANTHER" id="PTHR32305">
    <property type="match status" value="1"/>
</dbReference>
<dbReference type="InterPro" id="IPR022385">
    <property type="entry name" value="Rhs_assc_core"/>
</dbReference>
<proteinExistence type="predicted"/>
<evidence type="ECO:0000313" key="2">
    <source>
        <dbReference type="EMBL" id="HIZ73333.1"/>
    </source>
</evidence>
<comment type="caution">
    <text evidence="2">The sequence shown here is derived from an EMBL/GenBank/DDBJ whole genome shotgun (WGS) entry which is preliminary data.</text>
</comment>
<protein>
    <submittedName>
        <fullName evidence="2">RHS repeat-associated core domain-containing protein</fullName>
    </submittedName>
</protein>
<feature type="transmembrane region" description="Helical" evidence="1">
    <location>
        <begin position="158"/>
        <end position="180"/>
    </location>
</feature>
<dbReference type="InterPro" id="IPR050708">
    <property type="entry name" value="T6SS_VgrG/RHS"/>
</dbReference>
<gene>
    <name evidence="2" type="ORF">H9964_07110</name>
</gene>
<reference evidence="2" key="1">
    <citation type="journal article" date="2021" name="PeerJ">
        <title>Extensive microbial diversity within the chicken gut microbiome revealed by metagenomics and culture.</title>
        <authorList>
            <person name="Gilroy R."/>
            <person name="Ravi A."/>
            <person name="Getino M."/>
            <person name="Pursley I."/>
            <person name="Horton D.L."/>
            <person name="Alikhan N.F."/>
            <person name="Baker D."/>
            <person name="Gharbi K."/>
            <person name="Hall N."/>
            <person name="Watson M."/>
            <person name="Adriaenssens E.M."/>
            <person name="Foster-Nyarko E."/>
            <person name="Jarju S."/>
            <person name="Secka A."/>
            <person name="Antonio M."/>
            <person name="Oren A."/>
            <person name="Chaudhuri R.R."/>
            <person name="La Ragione R."/>
            <person name="Hildebrand F."/>
            <person name="Pallen M.J."/>
        </authorList>
    </citation>
    <scope>NUCLEOTIDE SEQUENCE</scope>
    <source>
        <strain evidence="2">ChiW7-2402</strain>
    </source>
</reference>
<organism evidence="2 3">
    <name type="scientific">Candidatus Gallimonas intestinavium</name>
    <dbReference type="NCBI Taxonomy" id="2838603"/>
    <lineage>
        <taxon>Bacteria</taxon>
        <taxon>Bacillati</taxon>
        <taxon>Bacillota</taxon>
        <taxon>Clostridia</taxon>
        <taxon>Candidatus Gallimonas</taxon>
    </lineage>
</organism>
<evidence type="ECO:0000256" key="1">
    <source>
        <dbReference type="SAM" id="Phobius"/>
    </source>
</evidence>
<keyword evidence="1" id="KW-1133">Transmembrane helix</keyword>
<accession>A0A9D2G544</accession>
<keyword evidence="1" id="KW-0812">Transmembrane</keyword>
<dbReference type="EMBL" id="DXBB01000101">
    <property type="protein sequence ID" value="HIZ73333.1"/>
    <property type="molecule type" value="Genomic_DNA"/>
</dbReference>
<feature type="transmembrane region" description="Helical" evidence="1">
    <location>
        <begin position="79"/>
        <end position="103"/>
    </location>
</feature>
<sequence length="251" mass="26360">MEEPTNGVLLANPFRYRGYYYDSSIGLYYLNSRYYDPETGRFLNEDLVSYLEPETIGGINLYAYCLNDPVNNIDPSGHFVLSLLIALTVTGAVVGGATAGLIASSNGAQGWELAGSILGGALLGGLVGALAGLGFPMIGGAGGAMAIAGGGIAGGGAAGGAIAISAVGLSVCIFSLTLLFSRIVEGNGYRIDHHYPNDHDPIHVHISGDQGQTKVDLNGNPLPGQQPMTVGERKIFWRYIDKIKDALKRWL</sequence>
<dbReference type="PANTHER" id="PTHR32305:SF15">
    <property type="entry name" value="PROTEIN RHSA-RELATED"/>
    <property type="match status" value="1"/>
</dbReference>
<dbReference type="NCBIfam" id="TIGR03696">
    <property type="entry name" value="Rhs_assc_core"/>
    <property type="match status" value="1"/>
</dbReference>
<feature type="transmembrane region" description="Helical" evidence="1">
    <location>
        <begin position="115"/>
        <end position="138"/>
    </location>
</feature>
<dbReference type="Proteomes" id="UP000824102">
    <property type="component" value="Unassembled WGS sequence"/>
</dbReference>
<dbReference type="AlphaFoldDB" id="A0A9D2G544"/>
<reference evidence="2" key="2">
    <citation type="submission" date="2021-04" db="EMBL/GenBank/DDBJ databases">
        <authorList>
            <person name="Gilroy R."/>
        </authorList>
    </citation>
    <scope>NUCLEOTIDE SEQUENCE</scope>
    <source>
        <strain evidence="2">ChiW7-2402</strain>
    </source>
</reference>
<evidence type="ECO:0000313" key="3">
    <source>
        <dbReference type="Proteomes" id="UP000824102"/>
    </source>
</evidence>
<keyword evidence="1" id="KW-0472">Membrane</keyword>
<dbReference type="Gene3D" id="2.180.10.10">
    <property type="entry name" value="RHS repeat-associated core"/>
    <property type="match status" value="1"/>
</dbReference>